<dbReference type="FunFam" id="2.40.10.10:FF:000068">
    <property type="entry name" value="transmembrane protease serine 2"/>
    <property type="match status" value="1"/>
</dbReference>
<evidence type="ECO:0000256" key="7">
    <source>
        <dbReference type="RuleBase" id="RU363034"/>
    </source>
</evidence>
<feature type="domain" description="FZ" evidence="10">
    <location>
        <begin position="392"/>
        <end position="513"/>
    </location>
</feature>
<dbReference type="InterPro" id="IPR036055">
    <property type="entry name" value="LDL_receptor-like_sf"/>
</dbReference>
<feature type="compositionally biased region" description="Polar residues" evidence="8">
    <location>
        <begin position="148"/>
        <end position="158"/>
    </location>
</feature>
<dbReference type="InterPro" id="IPR018114">
    <property type="entry name" value="TRYPSIN_HIS"/>
</dbReference>
<dbReference type="InterPro" id="IPR043504">
    <property type="entry name" value="Peptidase_S1_PA_chymotrypsin"/>
</dbReference>
<dbReference type="SMART" id="SM00020">
    <property type="entry name" value="Tryp_SPc"/>
    <property type="match status" value="1"/>
</dbReference>
<dbReference type="Gene3D" id="4.10.400.10">
    <property type="entry name" value="Low-density Lipoprotein Receptor"/>
    <property type="match status" value="2"/>
</dbReference>
<dbReference type="AlphaFoldDB" id="A0A6J2X4T3"/>
<evidence type="ECO:0000256" key="4">
    <source>
        <dbReference type="PROSITE-ProRule" id="PRU00090"/>
    </source>
</evidence>
<feature type="disulfide bond" evidence="5">
    <location>
        <begin position="583"/>
        <end position="598"/>
    </location>
</feature>
<feature type="domain" description="SRCR" evidence="12">
    <location>
        <begin position="599"/>
        <end position="644"/>
    </location>
</feature>
<keyword evidence="2 5" id="KW-1015">Disulfide bond</keyword>
<keyword evidence="7" id="KW-0720">Serine protease</keyword>
<keyword evidence="13" id="KW-1185">Reference proteome</keyword>
<dbReference type="InterPro" id="IPR001254">
    <property type="entry name" value="Trypsin_dom"/>
</dbReference>
<feature type="disulfide bond" evidence="5">
    <location>
        <begin position="564"/>
        <end position="576"/>
    </location>
</feature>
<sequence length="1000" mass="112641">MVDRHRNSFSQIEGTNNYHRWDSYLMDNEPNLLDLFNSENDTTSTSLKLAPINSSHIYARRHSAHACTANDDRRLANINIKSPPPIPLRPPPIPKRTIPPPVSSTPPMSSAPKHSPPLNPNAHIKRKSSQPPPLPPTPKTRAPPFNQLLPSQKPTLPTTKEHTGDQHRKAEISRFTHMHIKSNQTSFPFDNVRLPQLENTKKCSTKQECNKPITPNRIYKPNQPGKMSMRQDSGISTDSFSQNSSPSYTTKSMETPLIPKTPIHKMQNGSITKIKDIKDDEGSLDEVNSITKSVSTPVGLQTVVRFHNGSNMSVHHKILRNARRPSESYKHKFYCRFKYIQMAVNIIILFGIGLGLTIYFKVNPSNIIKIVNQTINVTTPPMIIIDKSNDNPAPGICLPVIVSFCINHKLPYNYTVYPNYVGHFGQRDAQMDLEIYDAVVDVRCYELAALFLCTIFVPKCGPDGILVRPCKSVCMETKRRCGFFLEVFGLALPKYLECSLFPESSDENVCIGQKEYNETKDREAEFACPTGFQCDKKRCIPQDWVCDGHIDCKDQTDESYCKKCSPDSVHCGYDQCINQDHMCDGKVDCPWGQDERNCLRLSERNGDEARGTLEVFRPDKEKFIAACVTQWDEHLSKNICFLLGYANTNYSRVVKDGEKISPNEVAKSRYPTREQRPHRRFNLIREFASCNGTNYPTVDLICTDYICGKARKSYAERKRTPRIVGGVRSKPGEWPFLAALLGGPEEVFYCAGVLISDQWVLTASHCVGNHSDVTGWTIQVGITRRYAHAFYGQKMKVKRVVPHPMYNLGIAHDNDVALFQATNITPVAICNRSGHANEELRTKITALRFSFAPAVHRRGTEKPNDELGTKIAILRFSYAPAGGGASSTRQWAASEYEPEINEVEVPVLSRELCNSWLEHRDLNVTDGMICAGYKEGGKDACQGDSGGPLLCKEKDDPDRWFVGGIVSWGIKCAHPHLPGVYAYVPKYVDWIHAQLRQYSE</sequence>
<evidence type="ECO:0000259" key="12">
    <source>
        <dbReference type="PROSITE" id="PS50287"/>
    </source>
</evidence>
<comment type="subcellular location">
    <subcellularLocation>
        <location evidence="1">Cell membrane</location>
        <topology evidence="1">Single-pass membrane protein</topology>
    </subcellularLocation>
</comment>
<feature type="domain" description="Peptidase S1" evidence="11">
    <location>
        <begin position="723"/>
        <end position="996"/>
    </location>
</feature>
<dbReference type="SMART" id="SM00192">
    <property type="entry name" value="LDLa"/>
    <property type="match status" value="2"/>
</dbReference>
<dbReference type="CDD" id="cd07066">
    <property type="entry name" value="CRD_FZ"/>
    <property type="match status" value="1"/>
</dbReference>
<dbReference type="InterPro" id="IPR002172">
    <property type="entry name" value="LDrepeatLR_classA_rpt"/>
</dbReference>
<dbReference type="Pfam" id="PF00089">
    <property type="entry name" value="Trypsin"/>
    <property type="match status" value="2"/>
</dbReference>
<dbReference type="InParanoid" id="A0A6J2X4T3"/>
<evidence type="ECO:0000259" key="11">
    <source>
        <dbReference type="PROSITE" id="PS50240"/>
    </source>
</evidence>
<dbReference type="InterPro" id="IPR009003">
    <property type="entry name" value="Peptidase_S1_PA"/>
</dbReference>
<dbReference type="FunFam" id="2.40.10.10:FF:000002">
    <property type="entry name" value="Transmembrane protease serine"/>
    <property type="match status" value="1"/>
</dbReference>
<feature type="compositionally biased region" description="Basic and acidic residues" evidence="8">
    <location>
        <begin position="159"/>
        <end position="168"/>
    </location>
</feature>
<dbReference type="SUPFAM" id="SSF57424">
    <property type="entry name" value="LDL receptor-like module"/>
    <property type="match status" value="2"/>
</dbReference>
<dbReference type="InterPro" id="IPR001190">
    <property type="entry name" value="SRCR"/>
</dbReference>
<comment type="caution">
    <text evidence="6">Lacks conserved residue(s) required for the propagation of feature annotation.</text>
</comment>
<dbReference type="SMART" id="SM00063">
    <property type="entry name" value="FRI"/>
    <property type="match status" value="1"/>
</dbReference>
<dbReference type="PRINTS" id="PR00722">
    <property type="entry name" value="CHYMOTRYPSIN"/>
</dbReference>
<feature type="disulfide bond" evidence="5">
    <location>
        <begin position="546"/>
        <end position="561"/>
    </location>
</feature>
<dbReference type="FunFam" id="1.10.2000.10:FF:000019">
    <property type="entry name" value="Corin, isoform B"/>
    <property type="match status" value="1"/>
</dbReference>
<evidence type="ECO:0000313" key="13">
    <source>
        <dbReference type="Proteomes" id="UP000504635"/>
    </source>
</evidence>
<dbReference type="InterPro" id="IPR020067">
    <property type="entry name" value="Frizzled_dom"/>
</dbReference>
<evidence type="ECO:0000256" key="9">
    <source>
        <dbReference type="SAM" id="Phobius"/>
    </source>
</evidence>
<dbReference type="GO" id="GO:0004252">
    <property type="term" value="F:serine-type endopeptidase activity"/>
    <property type="evidence" value="ECO:0007669"/>
    <property type="project" value="InterPro"/>
</dbReference>
<gene>
    <name evidence="14" type="primary">LOC115875006</name>
</gene>
<dbReference type="Gene3D" id="1.10.2000.10">
    <property type="entry name" value="Frizzled cysteine-rich domain"/>
    <property type="match status" value="1"/>
</dbReference>
<dbReference type="CDD" id="cd00190">
    <property type="entry name" value="Tryp_SPc"/>
    <property type="match status" value="1"/>
</dbReference>
<evidence type="ECO:0000256" key="2">
    <source>
        <dbReference type="ARBA" id="ARBA00023157"/>
    </source>
</evidence>
<dbReference type="RefSeq" id="XP_030746178.1">
    <property type="nucleotide sequence ID" value="XM_030890318.1"/>
</dbReference>
<dbReference type="Pfam" id="PF01392">
    <property type="entry name" value="Fz"/>
    <property type="match status" value="1"/>
</dbReference>
<dbReference type="GO" id="GO:0005886">
    <property type="term" value="C:plasma membrane"/>
    <property type="evidence" value="ECO:0007669"/>
    <property type="project" value="UniProtKB-SubCell"/>
</dbReference>
<feature type="disulfide bond" evidence="4">
    <location>
        <begin position="474"/>
        <end position="498"/>
    </location>
</feature>
<dbReference type="SUPFAM" id="SSF50494">
    <property type="entry name" value="Trypsin-like serine proteases"/>
    <property type="match status" value="1"/>
</dbReference>
<feature type="region of interest" description="Disordered" evidence="8">
    <location>
        <begin position="78"/>
        <end position="168"/>
    </location>
</feature>
<dbReference type="PROSITE" id="PS50038">
    <property type="entry name" value="FZ"/>
    <property type="match status" value="1"/>
</dbReference>
<proteinExistence type="inferred from homology"/>
<protein>
    <submittedName>
        <fullName evidence="14">Atrial natriuretic peptide-converting enzyme-like</fullName>
    </submittedName>
</protein>
<evidence type="ECO:0000256" key="3">
    <source>
        <dbReference type="ARBA" id="ARBA00024195"/>
    </source>
</evidence>
<dbReference type="InterPro" id="IPR001314">
    <property type="entry name" value="Peptidase_S1A"/>
</dbReference>
<dbReference type="InterPro" id="IPR033116">
    <property type="entry name" value="TRYPSIN_SER"/>
</dbReference>
<dbReference type="PROSITE" id="PS00135">
    <property type="entry name" value="TRYPSIN_SER"/>
    <property type="match status" value="1"/>
</dbReference>
<dbReference type="SUPFAM" id="SSF63501">
    <property type="entry name" value="Frizzled cysteine-rich domain"/>
    <property type="match status" value="1"/>
</dbReference>
<accession>A0A6J2X4T3</accession>
<dbReference type="CDD" id="cd00112">
    <property type="entry name" value="LDLa"/>
    <property type="match status" value="2"/>
</dbReference>
<evidence type="ECO:0000256" key="1">
    <source>
        <dbReference type="ARBA" id="ARBA00004162"/>
    </source>
</evidence>
<keyword evidence="9" id="KW-0472">Membrane</keyword>
<name>A0A6J2X4T3_SITOR</name>
<evidence type="ECO:0000256" key="6">
    <source>
        <dbReference type="PROSITE-ProRule" id="PRU00196"/>
    </source>
</evidence>
<dbReference type="PANTHER" id="PTHR24252:SF7">
    <property type="entry name" value="HYALIN"/>
    <property type="match status" value="1"/>
</dbReference>
<feature type="compositionally biased region" description="Pro residues" evidence="8">
    <location>
        <begin position="82"/>
        <end position="104"/>
    </location>
</feature>
<evidence type="ECO:0000313" key="14">
    <source>
        <dbReference type="RefSeq" id="XP_030746178.1"/>
    </source>
</evidence>
<organism evidence="13 14">
    <name type="scientific">Sitophilus oryzae</name>
    <name type="common">Rice weevil</name>
    <name type="synonym">Curculio oryzae</name>
    <dbReference type="NCBI Taxonomy" id="7048"/>
    <lineage>
        <taxon>Eukaryota</taxon>
        <taxon>Metazoa</taxon>
        <taxon>Ecdysozoa</taxon>
        <taxon>Arthropoda</taxon>
        <taxon>Hexapoda</taxon>
        <taxon>Insecta</taxon>
        <taxon>Pterygota</taxon>
        <taxon>Neoptera</taxon>
        <taxon>Endopterygota</taxon>
        <taxon>Coleoptera</taxon>
        <taxon>Polyphaga</taxon>
        <taxon>Cucujiformia</taxon>
        <taxon>Curculionidae</taxon>
        <taxon>Dryophthorinae</taxon>
        <taxon>Sitophilus</taxon>
    </lineage>
</organism>
<dbReference type="GO" id="GO:0006508">
    <property type="term" value="P:proteolysis"/>
    <property type="evidence" value="ECO:0007669"/>
    <property type="project" value="UniProtKB-KW"/>
</dbReference>
<dbReference type="PROSITE" id="PS50287">
    <property type="entry name" value="SRCR_2"/>
    <property type="match status" value="1"/>
</dbReference>
<comment type="similarity">
    <text evidence="3">Belongs to the peptidase S1 family. CLIP subfamily.</text>
</comment>
<feature type="disulfide bond" evidence="5">
    <location>
        <begin position="571"/>
        <end position="589"/>
    </location>
</feature>
<dbReference type="OrthoDB" id="5979691at2759"/>
<dbReference type="InterPro" id="IPR036790">
    <property type="entry name" value="Frizzled_dom_sf"/>
</dbReference>
<evidence type="ECO:0000256" key="5">
    <source>
        <dbReference type="PROSITE-ProRule" id="PRU00124"/>
    </source>
</evidence>
<evidence type="ECO:0000259" key="10">
    <source>
        <dbReference type="PROSITE" id="PS50038"/>
    </source>
</evidence>
<dbReference type="PROSITE" id="PS00134">
    <property type="entry name" value="TRYPSIN_HIS"/>
    <property type="match status" value="1"/>
</dbReference>
<dbReference type="Pfam" id="PF00057">
    <property type="entry name" value="Ldl_recept_a"/>
    <property type="match status" value="2"/>
</dbReference>
<dbReference type="FunCoup" id="A0A6J2X4T3">
    <property type="interactions" value="3"/>
</dbReference>
<evidence type="ECO:0000256" key="8">
    <source>
        <dbReference type="SAM" id="MobiDB-lite"/>
    </source>
</evidence>
<reference evidence="14" key="1">
    <citation type="submission" date="2025-08" db="UniProtKB">
        <authorList>
            <consortium name="RefSeq"/>
        </authorList>
    </citation>
    <scope>IDENTIFICATION</scope>
    <source>
        <tissue evidence="14">Gonads</tissue>
    </source>
</reference>
<keyword evidence="9" id="KW-1133">Transmembrane helix</keyword>
<feature type="disulfide bond" evidence="5">
    <location>
        <begin position="534"/>
        <end position="552"/>
    </location>
</feature>
<feature type="region of interest" description="Disordered" evidence="8">
    <location>
        <begin position="203"/>
        <end position="255"/>
    </location>
</feature>
<dbReference type="PANTHER" id="PTHR24252">
    <property type="entry name" value="ACROSIN-RELATED"/>
    <property type="match status" value="1"/>
</dbReference>
<dbReference type="PROSITE" id="PS50240">
    <property type="entry name" value="TRYPSIN_DOM"/>
    <property type="match status" value="1"/>
</dbReference>
<dbReference type="PROSITE" id="PS50068">
    <property type="entry name" value="LDLRA_2"/>
    <property type="match status" value="2"/>
</dbReference>
<dbReference type="KEGG" id="soy:115875006"/>
<keyword evidence="7" id="KW-0645">Protease</keyword>
<dbReference type="Proteomes" id="UP000504635">
    <property type="component" value="Unplaced"/>
</dbReference>
<feature type="compositionally biased region" description="Polar residues" evidence="8">
    <location>
        <begin position="230"/>
        <end position="253"/>
    </location>
</feature>
<feature type="transmembrane region" description="Helical" evidence="9">
    <location>
        <begin position="339"/>
        <end position="360"/>
    </location>
</feature>
<dbReference type="Gene3D" id="2.40.10.10">
    <property type="entry name" value="Trypsin-like serine proteases"/>
    <property type="match status" value="2"/>
</dbReference>
<dbReference type="GeneID" id="115875006"/>
<keyword evidence="9" id="KW-0812">Transmembrane</keyword>
<keyword evidence="7" id="KW-0378">Hydrolase</keyword>